<dbReference type="PANTHER" id="PTHR12395">
    <property type="entry name" value="DOM-3 RELATED"/>
    <property type="match status" value="1"/>
</dbReference>
<name>A0A1I7UYR0_9PELO</name>
<comment type="cofactor">
    <cofactor evidence="2">
        <name>a divalent metal cation</name>
        <dbReference type="ChEBI" id="CHEBI:60240"/>
    </cofactor>
</comment>
<proteinExistence type="inferred from homology"/>
<dbReference type="GO" id="GO:0110155">
    <property type="term" value="P:NAD-cap decapping"/>
    <property type="evidence" value="ECO:0007669"/>
    <property type="project" value="TreeGrafter"/>
</dbReference>
<keyword evidence="2" id="KW-0539">Nucleus</keyword>
<dbReference type="GO" id="GO:0004518">
    <property type="term" value="F:nuclease activity"/>
    <property type="evidence" value="ECO:0007669"/>
    <property type="project" value="UniProtKB-KW"/>
</dbReference>
<evidence type="ECO:0000256" key="1">
    <source>
        <dbReference type="ARBA" id="ARBA00006562"/>
    </source>
</evidence>
<protein>
    <recommendedName>
        <fullName evidence="2">Decapping nuclease</fullName>
        <ecNumber evidence="2">3.6.1.-</ecNumber>
    </recommendedName>
</protein>
<dbReference type="Proteomes" id="UP000095282">
    <property type="component" value="Unplaced"/>
</dbReference>
<keyword evidence="2" id="KW-0378">Hydrolase</keyword>
<comment type="subcellular location">
    <subcellularLocation>
        <location evidence="2">Nucleus</location>
    </subcellularLocation>
</comment>
<dbReference type="WBParaSite" id="Csp11.Scaffold630.g20681.t1">
    <property type="protein sequence ID" value="Csp11.Scaffold630.g20681.t1"/>
    <property type="gene ID" value="Csp11.Scaffold630.g20681"/>
</dbReference>
<dbReference type="InterPro" id="IPR039039">
    <property type="entry name" value="RAI1-like_fam"/>
</dbReference>
<dbReference type="Pfam" id="PF08652">
    <property type="entry name" value="RAI1"/>
    <property type="match status" value="1"/>
</dbReference>
<feature type="domain" description="RAI1-like" evidence="3">
    <location>
        <begin position="53"/>
        <end position="327"/>
    </location>
</feature>
<keyword evidence="2" id="KW-0547">Nucleotide-binding</keyword>
<dbReference type="PANTHER" id="PTHR12395:SF14">
    <property type="entry name" value="DECAPPING NUCLEASE"/>
    <property type="match status" value="1"/>
</dbReference>
<dbReference type="GO" id="GO:0000956">
    <property type="term" value="P:nuclear-transcribed mRNA catabolic process"/>
    <property type="evidence" value="ECO:0007669"/>
    <property type="project" value="TreeGrafter"/>
</dbReference>
<dbReference type="AlphaFoldDB" id="A0A1I7UYR0"/>
<dbReference type="GO" id="GO:0005829">
    <property type="term" value="C:cytosol"/>
    <property type="evidence" value="ECO:0007669"/>
    <property type="project" value="TreeGrafter"/>
</dbReference>
<keyword evidence="4" id="KW-1185">Reference proteome</keyword>
<dbReference type="GO" id="GO:0000166">
    <property type="term" value="F:nucleotide binding"/>
    <property type="evidence" value="ECO:0007669"/>
    <property type="project" value="UniProtKB-KW"/>
</dbReference>
<sequence length="334" mass="38617">MSYMRGRFTYDRPIGFEAKMIDGINLEYTTDDNEVTPGEDGRPILEEEMIERKNFEIDVMEGYDPRVDSATNKHSIYHLYEYESKTKFLDLIPRIQQENFNEIDTRFLCCRYVICEIDDWMIKGKPAELLAIRTDGNIYIGANKSLDSFFPNETAKEAAFGGLNFAKKVTKEVDPHFTKHHSVVRQWHVKNMRTHKSMTIFISSVARAFDSNGNVVELKTTGESVVGKLQNLQGNKARNWWLRALLSGANRIVYGVRQKNLNINEIYEASLDDFTNGHFKFTESRLFSEVFKIFDRISKTLAADGSVCSVTLNRAEPMRVKLESMDYTKRSSFW</sequence>
<dbReference type="InterPro" id="IPR013961">
    <property type="entry name" value="RAI1"/>
</dbReference>
<keyword evidence="2" id="KW-0479">Metal-binding</keyword>
<dbReference type="GO" id="GO:0034353">
    <property type="term" value="F:mRNA 5'-diphosphatase activity"/>
    <property type="evidence" value="ECO:0007669"/>
    <property type="project" value="TreeGrafter"/>
</dbReference>
<dbReference type="eggNOG" id="KOG1982">
    <property type="taxonomic scope" value="Eukaryota"/>
</dbReference>
<evidence type="ECO:0000256" key="2">
    <source>
        <dbReference type="RuleBase" id="RU367113"/>
    </source>
</evidence>
<dbReference type="EC" id="3.6.1.-" evidence="2"/>
<dbReference type="GO" id="GO:0003723">
    <property type="term" value="F:RNA binding"/>
    <property type="evidence" value="ECO:0007669"/>
    <property type="project" value="UniProtKB-KW"/>
</dbReference>
<keyword evidence="2" id="KW-0540">Nuclease</keyword>
<dbReference type="GO" id="GO:0046872">
    <property type="term" value="F:metal ion binding"/>
    <property type="evidence" value="ECO:0007669"/>
    <property type="project" value="UniProtKB-KW"/>
</dbReference>
<dbReference type="STRING" id="1561998.A0A1I7UYR0"/>
<accession>A0A1I7UYR0</accession>
<evidence type="ECO:0000313" key="5">
    <source>
        <dbReference type="WBParaSite" id="Csp11.Scaffold630.g20681.t1"/>
    </source>
</evidence>
<comment type="similarity">
    <text evidence="1 2">Belongs to the DXO/Dom3Z family.</text>
</comment>
<dbReference type="GO" id="GO:0005634">
    <property type="term" value="C:nucleus"/>
    <property type="evidence" value="ECO:0007669"/>
    <property type="project" value="UniProtKB-SubCell"/>
</dbReference>
<evidence type="ECO:0000259" key="3">
    <source>
        <dbReference type="Pfam" id="PF08652"/>
    </source>
</evidence>
<organism evidence="4 5">
    <name type="scientific">Caenorhabditis tropicalis</name>
    <dbReference type="NCBI Taxonomy" id="1561998"/>
    <lineage>
        <taxon>Eukaryota</taxon>
        <taxon>Metazoa</taxon>
        <taxon>Ecdysozoa</taxon>
        <taxon>Nematoda</taxon>
        <taxon>Chromadorea</taxon>
        <taxon>Rhabditida</taxon>
        <taxon>Rhabditina</taxon>
        <taxon>Rhabditomorpha</taxon>
        <taxon>Rhabditoidea</taxon>
        <taxon>Rhabditidae</taxon>
        <taxon>Peloderinae</taxon>
        <taxon>Caenorhabditis</taxon>
    </lineage>
</organism>
<reference evidence="5" key="1">
    <citation type="submission" date="2016-11" db="UniProtKB">
        <authorList>
            <consortium name="WormBaseParasite"/>
        </authorList>
    </citation>
    <scope>IDENTIFICATION</scope>
</reference>
<evidence type="ECO:0000313" key="4">
    <source>
        <dbReference type="Proteomes" id="UP000095282"/>
    </source>
</evidence>
<comment type="function">
    <text evidence="2">Decapping enzyme for NAD-capped RNAs: specifically hydrolyzes the nicotinamide adenine dinucleotide (NAD) cap from a subset of RNAs by removing the entire NAD moiety from the 5'-end of an NAD-capped RNA.</text>
</comment>
<keyword evidence="2" id="KW-0694">RNA-binding</keyword>